<protein>
    <recommendedName>
        <fullName evidence="4">BRI1 kinase inhibitor 1-like</fullName>
    </recommendedName>
</protein>
<evidence type="ECO:0000313" key="3">
    <source>
        <dbReference type="Proteomes" id="UP000250235"/>
    </source>
</evidence>
<dbReference type="PANTHER" id="PTHR33312:SF19">
    <property type="entry name" value="BRI1 KINASE INHIBITOR 1"/>
    <property type="match status" value="1"/>
</dbReference>
<dbReference type="GO" id="GO:0005886">
    <property type="term" value="C:plasma membrane"/>
    <property type="evidence" value="ECO:0007669"/>
    <property type="project" value="InterPro"/>
</dbReference>
<dbReference type="GO" id="GO:0019210">
    <property type="term" value="F:kinase inhibitor activity"/>
    <property type="evidence" value="ECO:0007669"/>
    <property type="project" value="InterPro"/>
</dbReference>
<reference evidence="2 3" key="1">
    <citation type="journal article" date="2015" name="Proc. Natl. Acad. Sci. U.S.A.">
        <title>The resurrection genome of Boea hygrometrica: A blueprint for survival of dehydration.</title>
        <authorList>
            <person name="Xiao L."/>
            <person name="Yang G."/>
            <person name="Zhang L."/>
            <person name="Yang X."/>
            <person name="Zhao S."/>
            <person name="Ji Z."/>
            <person name="Zhou Q."/>
            <person name="Hu M."/>
            <person name="Wang Y."/>
            <person name="Chen M."/>
            <person name="Xu Y."/>
            <person name="Jin H."/>
            <person name="Xiao X."/>
            <person name="Hu G."/>
            <person name="Bao F."/>
            <person name="Hu Y."/>
            <person name="Wan P."/>
            <person name="Li L."/>
            <person name="Deng X."/>
            <person name="Kuang T."/>
            <person name="Xiang C."/>
            <person name="Zhu J.K."/>
            <person name="Oliver M.J."/>
            <person name="He Y."/>
        </authorList>
    </citation>
    <scope>NUCLEOTIDE SEQUENCE [LARGE SCALE GENOMIC DNA]</scope>
    <source>
        <strain evidence="3">cv. XS01</strain>
    </source>
</reference>
<dbReference type="Proteomes" id="UP000250235">
    <property type="component" value="Unassembled WGS sequence"/>
</dbReference>
<dbReference type="EMBL" id="KQ996417">
    <property type="protein sequence ID" value="KZV45189.1"/>
    <property type="molecule type" value="Genomic_DNA"/>
</dbReference>
<dbReference type="AlphaFoldDB" id="A0A2Z7CKH5"/>
<feature type="region of interest" description="Disordered" evidence="1">
    <location>
        <begin position="1"/>
        <end position="39"/>
    </location>
</feature>
<organism evidence="2 3">
    <name type="scientific">Dorcoceras hygrometricum</name>
    <dbReference type="NCBI Taxonomy" id="472368"/>
    <lineage>
        <taxon>Eukaryota</taxon>
        <taxon>Viridiplantae</taxon>
        <taxon>Streptophyta</taxon>
        <taxon>Embryophyta</taxon>
        <taxon>Tracheophyta</taxon>
        <taxon>Spermatophyta</taxon>
        <taxon>Magnoliopsida</taxon>
        <taxon>eudicotyledons</taxon>
        <taxon>Gunneridae</taxon>
        <taxon>Pentapetalae</taxon>
        <taxon>asterids</taxon>
        <taxon>lamiids</taxon>
        <taxon>Lamiales</taxon>
        <taxon>Gesneriaceae</taxon>
        <taxon>Didymocarpoideae</taxon>
        <taxon>Trichosporeae</taxon>
        <taxon>Loxocarpinae</taxon>
        <taxon>Dorcoceras</taxon>
    </lineage>
</organism>
<evidence type="ECO:0000256" key="1">
    <source>
        <dbReference type="SAM" id="MobiDB-lite"/>
    </source>
</evidence>
<evidence type="ECO:0000313" key="2">
    <source>
        <dbReference type="EMBL" id="KZV45189.1"/>
    </source>
</evidence>
<dbReference type="PANTHER" id="PTHR33312">
    <property type="entry name" value="MEMBRANE-ASSOCIATED KINASE REGULATOR 4-RELATED"/>
    <property type="match status" value="1"/>
</dbReference>
<proteinExistence type="predicted"/>
<sequence length="300" mass="33732">MEIQQQVARNKEEGKQNEGQRNATLNPTSPPSNSSSPAHEFTFTISVHSQSKNADKNRSHPSFAIDLTPADEIFFHGHLLPLHLLSNLPASPRFSTDSLDSFTLPIKDFRDENDGNSRTVDHGFINIDHTHPTFDQESCSSSSLLQEKELTAKPRSFSWIPKWRKVCETMERKGNQEKEQKPKRKPKIDISDAVKKYMRLIKPLLSFRNRRMSPQLHRQAYSFSGNLRVRNKQEIGGKKREFSAPASIRTSPTNSGLLVASGTLTPTATSDSTMEEVQAAIQSAIAHCKRSIAKDKIKTP</sequence>
<dbReference type="OrthoDB" id="907584at2759"/>
<name>A0A2Z7CKH5_9LAMI</name>
<feature type="compositionally biased region" description="Basic and acidic residues" evidence="1">
    <location>
        <begin position="9"/>
        <end position="18"/>
    </location>
</feature>
<evidence type="ECO:0008006" key="4">
    <source>
        <dbReference type="Google" id="ProtNLM"/>
    </source>
</evidence>
<keyword evidence="3" id="KW-1185">Reference proteome</keyword>
<gene>
    <name evidence="2" type="ORF">F511_11789</name>
</gene>
<accession>A0A2Z7CKH5</accession>
<dbReference type="InterPro" id="IPR039620">
    <property type="entry name" value="BKI1/MAKR1/3/4"/>
</dbReference>